<organism evidence="1 2">
    <name type="scientific">Hygrophoropsis aurantiaca</name>
    <dbReference type="NCBI Taxonomy" id="72124"/>
    <lineage>
        <taxon>Eukaryota</taxon>
        <taxon>Fungi</taxon>
        <taxon>Dikarya</taxon>
        <taxon>Basidiomycota</taxon>
        <taxon>Agaricomycotina</taxon>
        <taxon>Agaricomycetes</taxon>
        <taxon>Agaricomycetidae</taxon>
        <taxon>Boletales</taxon>
        <taxon>Coniophorineae</taxon>
        <taxon>Hygrophoropsidaceae</taxon>
        <taxon>Hygrophoropsis</taxon>
    </lineage>
</organism>
<gene>
    <name evidence="1" type="ORF">BJ138DRAFT_153194</name>
</gene>
<evidence type="ECO:0000313" key="1">
    <source>
        <dbReference type="EMBL" id="KAH7910062.1"/>
    </source>
</evidence>
<evidence type="ECO:0000313" key="2">
    <source>
        <dbReference type="Proteomes" id="UP000790377"/>
    </source>
</evidence>
<protein>
    <submittedName>
        <fullName evidence="1">Uncharacterized protein</fullName>
    </submittedName>
</protein>
<proteinExistence type="predicted"/>
<comment type="caution">
    <text evidence="1">The sequence shown here is derived from an EMBL/GenBank/DDBJ whole genome shotgun (WGS) entry which is preliminary data.</text>
</comment>
<dbReference type="Proteomes" id="UP000790377">
    <property type="component" value="Unassembled WGS sequence"/>
</dbReference>
<name>A0ACB8A9X6_9AGAM</name>
<dbReference type="EMBL" id="MU267729">
    <property type="protein sequence ID" value="KAH7910062.1"/>
    <property type="molecule type" value="Genomic_DNA"/>
</dbReference>
<keyword evidence="2" id="KW-1185">Reference proteome</keyword>
<accession>A0ACB8A9X6</accession>
<reference evidence="1" key="1">
    <citation type="journal article" date="2021" name="New Phytol.">
        <title>Evolutionary innovations through gain and loss of genes in the ectomycorrhizal Boletales.</title>
        <authorList>
            <person name="Wu G."/>
            <person name="Miyauchi S."/>
            <person name="Morin E."/>
            <person name="Kuo A."/>
            <person name="Drula E."/>
            <person name="Varga T."/>
            <person name="Kohler A."/>
            <person name="Feng B."/>
            <person name="Cao Y."/>
            <person name="Lipzen A."/>
            <person name="Daum C."/>
            <person name="Hundley H."/>
            <person name="Pangilinan J."/>
            <person name="Johnson J."/>
            <person name="Barry K."/>
            <person name="LaButti K."/>
            <person name="Ng V."/>
            <person name="Ahrendt S."/>
            <person name="Min B."/>
            <person name="Choi I.G."/>
            <person name="Park H."/>
            <person name="Plett J.M."/>
            <person name="Magnuson J."/>
            <person name="Spatafora J.W."/>
            <person name="Nagy L.G."/>
            <person name="Henrissat B."/>
            <person name="Grigoriev I.V."/>
            <person name="Yang Z.L."/>
            <person name="Xu J."/>
            <person name="Martin F.M."/>
        </authorList>
    </citation>
    <scope>NUCLEOTIDE SEQUENCE</scope>
    <source>
        <strain evidence="1">ATCC 28755</strain>
    </source>
</reference>
<sequence>MTVPAGFMLDVWVRRFFGTAGYTFLIWDHILTLDQEVQYIWKTNWTISKTTFLLNRYINLAFQTFICIEETGILSHGSHQWCVTFKIATITYIIFALESIHVLVLMRAWAIWGCRRRIMIWLVVIYMVYLLILVALTSYEAHNVQARQFKYLDDLGICVGFMPVHAWTLFTATFALDTAVFIITMRSLRRYSRICRHLYPSTLLHRLFRDGTWLYFYRLSFLFFLTPNFFRLKRLHFSWLASSRALAASLCGPYMVRGLNISFLSPFSSLSSL</sequence>